<comment type="similarity">
    <text evidence="1 5">Belongs to the acylphosphatase family.</text>
</comment>
<feature type="active site" evidence="4">
    <location>
        <position position="35"/>
    </location>
</feature>
<accession>A0A2Z3JQC5</accession>
<dbReference type="InterPro" id="IPR020456">
    <property type="entry name" value="Acylphosphatase"/>
</dbReference>
<evidence type="ECO:0000256" key="4">
    <source>
        <dbReference type="PROSITE-ProRule" id="PRU00520"/>
    </source>
</evidence>
<dbReference type="SUPFAM" id="SSF54975">
    <property type="entry name" value="Acylphosphatase/BLUF domain-like"/>
    <property type="match status" value="1"/>
</dbReference>
<dbReference type="PROSITE" id="PS51160">
    <property type="entry name" value="ACYLPHOSPHATASE_3"/>
    <property type="match status" value="1"/>
</dbReference>
<dbReference type="AlphaFoldDB" id="A0A2Z3JQC5"/>
<evidence type="ECO:0000256" key="2">
    <source>
        <dbReference type="ARBA" id="ARBA00012150"/>
    </source>
</evidence>
<evidence type="ECO:0000256" key="1">
    <source>
        <dbReference type="ARBA" id="ARBA00005614"/>
    </source>
</evidence>
<dbReference type="EC" id="3.6.1.7" evidence="2 4"/>
<dbReference type="KEGG" id="dez:DKM44_08000"/>
<gene>
    <name evidence="7" type="ORF">DKM44_08000</name>
</gene>
<dbReference type="GO" id="GO:0003998">
    <property type="term" value="F:acylphosphatase activity"/>
    <property type="evidence" value="ECO:0007669"/>
    <property type="project" value="UniProtKB-EC"/>
</dbReference>
<dbReference type="Proteomes" id="UP000245368">
    <property type="component" value="Chromosome"/>
</dbReference>
<evidence type="ECO:0000256" key="3">
    <source>
        <dbReference type="ARBA" id="ARBA00047645"/>
    </source>
</evidence>
<protein>
    <recommendedName>
        <fullName evidence="2 4">acylphosphatase</fullName>
        <ecNumber evidence="2 4">3.6.1.7</ecNumber>
    </recommendedName>
</protein>
<dbReference type="PANTHER" id="PTHR47268">
    <property type="entry name" value="ACYLPHOSPHATASE"/>
    <property type="match status" value="1"/>
</dbReference>
<evidence type="ECO:0000313" key="7">
    <source>
        <dbReference type="EMBL" id="AWN23174.1"/>
    </source>
</evidence>
<proteinExistence type="inferred from homology"/>
<sequence>MRLTALVSGTVQGVGYRLYVQRYARDLNVQGYAENLSDGRVEVVAEGHPEDLEQLLRFLRRGPKHAVVGAIETQWSEGTGLTGFHTY</sequence>
<organism evidence="7 8">
    <name type="scientific">Deinococcus irradiatisoli</name>
    <dbReference type="NCBI Taxonomy" id="2202254"/>
    <lineage>
        <taxon>Bacteria</taxon>
        <taxon>Thermotogati</taxon>
        <taxon>Deinococcota</taxon>
        <taxon>Deinococci</taxon>
        <taxon>Deinococcales</taxon>
        <taxon>Deinococcaceae</taxon>
        <taxon>Deinococcus</taxon>
    </lineage>
</organism>
<feature type="domain" description="Acylphosphatase-like" evidence="6">
    <location>
        <begin position="2"/>
        <end position="87"/>
    </location>
</feature>
<reference evidence="7 8" key="1">
    <citation type="submission" date="2018-05" db="EMBL/GenBank/DDBJ databases">
        <title>Complete Genome Sequence of Deinococcus sp. strain 17bor-2.</title>
        <authorList>
            <person name="Srinivasan S."/>
        </authorList>
    </citation>
    <scope>NUCLEOTIDE SEQUENCE [LARGE SCALE GENOMIC DNA]</scope>
    <source>
        <strain evidence="7 8">17bor-2</strain>
    </source>
</reference>
<dbReference type="InterPro" id="IPR001792">
    <property type="entry name" value="Acylphosphatase-like_dom"/>
</dbReference>
<dbReference type="EMBL" id="CP029494">
    <property type="protein sequence ID" value="AWN23174.1"/>
    <property type="molecule type" value="Genomic_DNA"/>
</dbReference>
<dbReference type="InterPro" id="IPR036046">
    <property type="entry name" value="Acylphosphatase-like_dom_sf"/>
</dbReference>
<evidence type="ECO:0000256" key="5">
    <source>
        <dbReference type="RuleBase" id="RU004168"/>
    </source>
</evidence>
<dbReference type="OrthoDB" id="9808093at2"/>
<keyword evidence="4 7" id="KW-0378">Hydrolase</keyword>
<evidence type="ECO:0000313" key="8">
    <source>
        <dbReference type="Proteomes" id="UP000245368"/>
    </source>
</evidence>
<name>A0A2Z3JQC5_9DEIO</name>
<dbReference type="PANTHER" id="PTHR47268:SF4">
    <property type="entry name" value="ACYLPHOSPHATASE"/>
    <property type="match status" value="1"/>
</dbReference>
<feature type="active site" evidence="4">
    <location>
        <position position="17"/>
    </location>
</feature>
<dbReference type="NCBIfam" id="NF011007">
    <property type="entry name" value="PRK14433.1"/>
    <property type="match status" value="1"/>
</dbReference>
<dbReference type="Gene3D" id="3.30.70.100">
    <property type="match status" value="1"/>
</dbReference>
<dbReference type="Pfam" id="PF00708">
    <property type="entry name" value="Acylphosphatase"/>
    <property type="match status" value="1"/>
</dbReference>
<keyword evidence="8" id="KW-1185">Reference proteome</keyword>
<dbReference type="RefSeq" id="WP_109826784.1">
    <property type="nucleotide sequence ID" value="NZ_CP029494.1"/>
</dbReference>
<evidence type="ECO:0000259" key="6">
    <source>
        <dbReference type="PROSITE" id="PS51160"/>
    </source>
</evidence>
<comment type="catalytic activity">
    <reaction evidence="3 4">
        <text>an acyl phosphate + H2O = a carboxylate + phosphate + H(+)</text>
        <dbReference type="Rhea" id="RHEA:14965"/>
        <dbReference type="ChEBI" id="CHEBI:15377"/>
        <dbReference type="ChEBI" id="CHEBI:15378"/>
        <dbReference type="ChEBI" id="CHEBI:29067"/>
        <dbReference type="ChEBI" id="CHEBI:43474"/>
        <dbReference type="ChEBI" id="CHEBI:59918"/>
        <dbReference type="EC" id="3.6.1.7"/>
    </reaction>
</comment>